<dbReference type="GO" id="GO:0016491">
    <property type="term" value="F:oxidoreductase activity"/>
    <property type="evidence" value="ECO:0007669"/>
    <property type="project" value="UniProtKB-KW"/>
</dbReference>
<protein>
    <recommendedName>
        <fullName evidence="6">FAD-binding PCMH-type domain-containing protein</fullName>
    </recommendedName>
</protein>
<dbReference type="SUPFAM" id="SSF55103">
    <property type="entry name" value="FAD-linked oxidases, C-terminal domain"/>
    <property type="match status" value="1"/>
</dbReference>
<evidence type="ECO:0000256" key="2">
    <source>
        <dbReference type="ARBA" id="ARBA00022630"/>
    </source>
</evidence>
<dbReference type="GO" id="GO:0071949">
    <property type="term" value="F:FAD binding"/>
    <property type="evidence" value="ECO:0007669"/>
    <property type="project" value="InterPro"/>
</dbReference>
<gene>
    <name evidence="7" type="ORF">LTR97_008199</name>
</gene>
<sequence length="584" mass="63032">MAVVVLAALCSFALASSPSSHAWKSLNNSVNGRLYQARPVEASCFSSFNGSPIATDNTACATVRSSYLDPYYRADSFPIYQQAQSSMCLSDPSDQCLLDNADGSPVPLPAANASCSQGSIPPYYIDVRASEDVSAAFAFANKYDIGLSVKNSGHDYLMRNDGKATLNLWTRNLRNMSYDAAFVTSGCASTSCSGTHGKPAVTIGGGVNFDEVYTFAHVNNVTYIGGYASTVAASGGWLQAGGHSTLSPVYGLGADRVLQFKVVTPDGLLRTANECHNPGLYWALRGGGGGTFGVVVESTSLVEPAMPIAVASISIPKNATKASQMQWLELMVDSSLEWAKEGWGGHISQVSLVNMNPLLDLAAAKASMQDATTLALSLGGKANVTVVPSWWEVYQGFVVPGEATTGGTARFLNSRLTPRKMFESPAGRNSILAYLEQILDFPAAVYVPFTTPFLWQGDPASTSVNPAWYTSLWHTAMHVDIAWNSTYDDRLSALTELTNLTRAAETMTGPAGGTYMNEANPFTQNWKQDFWGTNYDRLVEIKTKYDPKGLLECWKCIGFEDEDMHDDRYKCQGKMQQAIDHALL</sequence>
<keyword evidence="2" id="KW-0285">Flavoprotein</keyword>
<evidence type="ECO:0000256" key="5">
    <source>
        <dbReference type="SAM" id="SignalP"/>
    </source>
</evidence>
<comment type="caution">
    <text evidence="7">The sequence shown here is derived from an EMBL/GenBank/DDBJ whole genome shotgun (WGS) entry which is preliminary data.</text>
</comment>
<feature type="chain" id="PRO_5042980623" description="FAD-binding PCMH-type domain-containing protein" evidence="5">
    <location>
        <begin position="16"/>
        <end position="584"/>
    </location>
</feature>
<dbReference type="Gene3D" id="3.30.465.10">
    <property type="match status" value="2"/>
</dbReference>
<name>A0AAN8A1N5_9PEZI</name>
<keyword evidence="4" id="KW-0560">Oxidoreductase</keyword>
<dbReference type="PANTHER" id="PTHR13878">
    <property type="entry name" value="GULONOLACTONE OXIDASE"/>
    <property type="match status" value="1"/>
</dbReference>
<dbReference type="PROSITE" id="PS51387">
    <property type="entry name" value="FAD_PCMH"/>
    <property type="match status" value="1"/>
</dbReference>
<evidence type="ECO:0000313" key="8">
    <source>
        <dbReference type="Proteomes" id="UP001310594"/>
    </source>
</evidence>
<dbReference type="InterPro" id="IPR036318">
    <property type="entry name" value="FAD-bd_PCMH-like_sf"/>
</dbReference>
<evidence type="ECO:0000313" key="7">
    <source>
        <dbReference type="EMBL" id="KAK5695779.1"/>
    </source>
</evidence>
<feature type="domain" description="FAD-binding PCMH-type" evidence="6">
    <location>
        <begin position="117"/>
        <end position="305"/>
    </location>
</feature>
<dbReference type="InterPro" id="IPR016169">
    <property type="entry name" value="FAD-bd_PCMH_sub2"/>
</dbReference>
<keyword evidence="5" id="KW-0732">Signal</keyword>
<dbReference type="Pfam" id="PF08031">
    <property type="entry name" value="BBE"/>
    <property type="match status" value="1"/>
</dbReference>
<dbReference type="PANTHER" id="PTHR13878:SF91">
    <property type="entry name" value="FAD BINDING DOMAIN PROTEIN (AFU_ORTHOLOGUE AFUA_6G12070)-RELATED"/>
    <property type="match status" value="1"/>
</dbReference>
<keyword evidence="3" id="KW-0274">FAD</keyword>
<dbReference type="SUPFAM" id="SSF56176">
    <property type="entry name" value="FAD-binding/transporter-associated domain-like"/>
    <property type="match status" value="1"/>
</dbReference>
<dbReference type="Proteomes" id="UP001310594">
    <property type="component" value="Unassembled WGS sequence"/>
</dbReference>
<dbReference type="EMBL" id="JAVRQU010000013">
    <property type="protein sequence ID" value="KAK5695779.1"/>
    <property type="molecule type" value="Genomic_DNA"/>
</dbReference>
<proteinExistence type="inferred from homology"/>
<comment type="similarity">
    <text evidence="1">Belongs to the oxygen-dependent FAD-linked oxidoreductase family.</text>
</comment>
<evidence type="ECO:0000256" key="3">
    <source>
        <dbReference type="ARBA" id="ARBA00022827"/>
    </source>
</evidence>
<dbReference type="InterPro" id="IPR050432">
    <property type="entry name" value="FAD-linked_Oxidoreductases_BP"/>
</dbReference>
<dbReference type="InterPro" id="IPR016164">
    <property type="entry name" value="FAD-linked_Oxase-like_C"/>
</dbReference>
<accession>A0AAN8A1N5</accession>
<dbReference type="AlphaFoldDB" id="A0AAN8A1N5"/>
<feature type="signal peptide" evidence="5">
    <location>
        <begin position="1"/>
        <end position="15"/>
    </location>
</feature>
<reference evidence="7" key="1">
    <citation type="submission" date="2023-08" db="EMBL/GenBank/DDBJ databases">
        <title>Black Yeasts Isolated from many extreme environments.</title>
        <authorList>
            <person name="Coleine C."/>
            <person name="Stajich J.E."/>
            <person name="Selbmann L."/>
        </authorList>
    </citation>
    <scope>NUCLEOTIDE SEQUENCE</scope>
    <source>
        <strain evidence="7">CCFEE 5810</strain>
    </source>
</reference>
<evidence type="ECO:0000259" key="6">
    <source>
        <dbReference type="PROSITE" id="PS51387"/>
    </source>
</evidence>
<organism evidence="7 8">
    <name type="scientific">Elasticomyces elasticus</name>
    <dbReference type="NCBI Taxonomy" id="574655"/>
    <lineage>
        <taxon>Eukaryota</taxon>
        <taxon>Fungi</taxon>
        <taxon>Dikarya</taxon>
        <taxon>Ascomycota</taxon>
        <taxon>Pezizomycotina</taxon>
        <taxon>Dothideomycetes</taxon>
        <taxon>Dothideomycetidae</taxon>
        <taxon>Mycosphaerellales</taxon>
        <taxon>Teratosphaeriaceae</taxon>
        <taxon>Elasticomyces</taxon>
    </lineage>
</organism>
<evidence type="ECO:0000256" key="1">
    <source>
        <dbReference type="ARBA" id="ARBA00005466"/>
    </source>
</evidence>
<evidence type="ECO:0000256" key="4">
    <source>
        <dbReference type="ARBA" id="ARBA00023002"/>
    </source>
</evidence>
<dbReference type="InterPro" id="IPR012951">
    <property type="entry name" value="BBE"/>
</dbReference>
<dbReference type="InterPro" id="IPR016166">
    <property type="entry name" value="FAD-bd_PCMH"/>
</dbReference>
<dbReference type="InterPro" id="IPR006094">
    <property type="entry name" value="Oxid_FAD_bind_N"/>
</dbReference>
<dbReference type="Pfam" id="PF01565">
    <property type="entry name" value="FAD_binding_4"/>
    <property type="match status" value="1"/>
</dbReference>